<dbReference type="EMBL" id="KB097753">
    <property type="protein sequence ID" value="ESN90652.1"/>
    <property type="molecule type" value="Genomic_DNA"/>
</dbReference>
<comment type="similarity">
    <text evidence="1">Belongs to the type-B carboxylesterase/lipase family.</text>
</comment>
<protein>
    <recommendedName>
        <fullName evidence="2">Carboxylesterase type B domain-containing protein</fullName>
    </recommendedName>
</protein>
<gene>
    <name evidence="4" type="primary">20214561</name>
    <name evidence="3" type="ORF">HELRODRAFT_71063</name>
</gene>
<dbReference type="PANTHER" id="PTHR43903">
    <property type="entry name" value="NEUROLIGIN"/>
    <property type="match status" value="1"/>
</dbReference>
<dbReference type="EMBL" id="AMQM01002337">
    <property type="status" value="NOT_ANNOTATED_CDS"/>
    <property type="molecule type" value="Genomic_DNA"/>
</dbReference>
<dbReference type="SUPFAM" id="SSF53474">
    <property type="entry name" value="alpha/beta-Hydrolases"/>
    <property type="match status" value="1"/>
</dbReference>
<dbReference type="KEGG" id="hro:HELRODRAFT_71063"/>
<dbReference type="HOGENOM" id="CLU_006586_12_1_1"/>
<dbReference type="Proteomes" id="UP000015101">
    <property type="component" value="Unassembled WGS sequence"/>
</dbReference>
<evidence type="ECO:0000313" key="4">
    <source>
        <dbReference type="EnsemblMetazoa" id="HelroP71063"/>
    </source>
</evidence>
<evidence type="ECO:0000256" key="1">
    <source>
        <dbReference type="ARBA" id="ARBA00005964"/>
    </source>
</evidence>
<dbReference type="GeneID" id="20214561"/>
<dbReference type="InterPro" id="IPR029058">
    <property type="entry name" value="AB_hydrolase_fold"/>
</dbReference>
<dbReference type="CTD" id="20214561"/>
<dbReference type="AlphaFoldDB" id="T1G0G3"/>
<dbReference type="Pfam" id="PF00135">
    <property type="entry name" value="COesterase"/>
    <property type="match status" value="1"/>
</dbReference>
<dbReference type="InterPro" id="IPR051093">
    <property type="entry name" value="Neuroligin/BSAL"/>
</dbReference>
<keyword evidence="5" id="KW-1185">Reference proteome</keyword>
<name>T1G0G3_HELRO</name>
<dbReference type="OMA" id="HWIQINI"/>
<dbReference type="EnsemblMetazoa" id="HelroT71063">
    <property type="protein sequence ID" value="HelroP71063"/>
    <property type="gene ID" value="HelroG71063"/>
</dbReference>
<feature type="domain" description="Carboxylesterase type B" evidence="2">
    <location>
        <begin position="12"/>
        <end position="176"/>
    </location>
</feature>
<reference evidence="4" key="3">
    <citation type="submission" date="2015-06" db="UniProtKB">
        <authorList>
            <consortium name="EnsemblMetazoa"/>
        </authorList>
    </citation>
    <scope>IDENTIFICATION</scope>
</reference>
<dbReference type="InterPro" id="IPR002018">
    <property type="entry name" value="CarbesteraseB"/>
</dbReference>
<sequence length="179" mass="19525">MFVCTYIQNDDEVVLYVCMFVHTNDDEVNEGLLPVLLFIHGYNFEEGTGNAYDASVISSFGRMVVVTINYRLGPLGFLSTQDGTIHGNFAVLDIMAALHWIQINIKSFGGNLNNVTLLAEGHATSLVHILLVTPVATVNHLFNKAILVGGSSFATWATTDHPTYYAKLLADALNCSVVD</sequence>
<dbReference type="RefSeq" id="XP_009031210.1">
    <property type="nucleotide sequence ID" value="XM_009032962.1"/>
</dbReference>
<dbReference type="OrthoDB" id="6846267at2759"/>
<accession>T1G0G3</accession>
<evidence type="ECO:0000259" key="2">
    <source>
        <dbReference type="Pfam" id="PF00135"/>
    </source>
</evidence>
<evidence type="ECO:0000313" key="3">
    <source>
        <dbReference type="EMBL" id="ESN90652.1"/>
    </source>
</evidence>
<evidence type="ECO:0000313" key="5">
    <source>
        <dbReference type="Proteomes" id="UP000015101"/>
    </source>
</evidence>
<dbReference type="InParanoid" id="T1G0G3"/>
<organism evidence="4 5">
    <name type="scientific">Helobdella robusta</name>
    <name type="common">Californian leech</name>
    <dbReference type="NCBI Taxonomy" id="6412"/>
    <lineage>
        <taxon>Eukaryota</taxon>
        <taxon>Metazoa</taxon>
        <taxon>Spiralia</taxon>
        <taxon>Lophotrochozoa</taxon>
        <taxon>Annelida</taxon>
        <taxon>Clitellata</taxon>
        <taxon>Hirudinea</taxon>
        <taxon>Rhynchobdellida</taxon>
        <taxon>Glossiphoniidae</taxon>
        <taxon>Helobdella</taxon>
    </lineage>
</organism>
<dbReference type="eggNOG" id="KOG1516">
    <property type="taxonomic scope" value="Eukaryota"/>
</dbReference>
<dbReference type="STRING" id="6412.T1G0G3"/>
<proteinExistence type="inferred from homology"/>
<reference evidence="3 5" key="2">
    <citation type="journal article" date="2013" name="Nature">
        <title>Insights into bilaterian evolution from three spiralian genomes.</title>
        <authorList>
            <person name="Simakov O."/>
            <person name="Marletaz F."/>
            <person name="Cho S.J."/>
            <person name="Edsinger-Gonzales E."/>
            <person name="Havlak P."/>
            <person name="Hellsten U."/>
            <person name="Kuo D.H."/>
            <person name="Larsson T."/>
            <person name="Lv J."/>
            <person name="Arendt D."/>
            <person name="Savage R."/>
            <person name="Osoegawa K."/>
            <person name="de Jong P."/>
            <person name="Grimwood J."/>
            <person name="Chapman J.A."/>
            <person name="Shapiro H."/>
            <person name="Aerts A."/>
            <person name="Otillar R.P."/>
            <person name="Terry A.Y."/>
            <person name="Boore J.L."/>
            <person name="Grigoriev I.V."/>
            <person name="Lindberg D.R."/>
            <person name="Seaver E.C."/>
            <person name="Weisblat D.A."/>
            <person name="Putnam N.H."/>
            <person name="Rokhsar D.S."/>
        </authorList>
    </citation>
    <scope>NUCLEOTIDE SEQUENCE</scope>
</reference>
<reference evidence="5" key="1">
    <citation type="submission" date="2012-12" db="EMBL/GenBank/DDBJ databases">
        <authorList>
            <person name="Hellsten U."/>
            <person name="Grimwood J."/>
            <person name="Chapman J.A."/>
            <person name="Shapiro H."/>
            <person name="Aerts A."/>
            <person name="Otillar R.P."/>
            <person name="Terry A.Y."/>
            <person name="Boore J.L."/>
            <person name="Simakov O."/>
            <person name="Marletaz F."/>
            <person name="Cho S.-J."/>
            <person name="Edsinger-Gonzales E."/>
            <person name="Havlak P."/>
            <person name="Kuo D.-H."/>
            <person name="Larsson T."/>
            <person name="Lv J."/>
            <person name="Arendt D."/>
            <person name="Savage R."/>
            <person name="Osoegawa K."/>
            <person name="de Jong P."/>
            <person name="Lindberg D.R."/>
            <person name="Seaver E.C."/>
            <person name="Weisblat D.A."/>
            <person name="Putnam N.H."/>
            <person name="Grigoriev I.V."/>
            <person name="Rokhsar D.S."/>
        </authorList>
    </citation>
    <scope>NUCLEOTIDE SEQUENCE</scope>
</reference>
<dbReference type="Gene3D" id="3.40.50.1820">
    <property type="entry name" value="alpha/beta hydrolase"/>
    <property type="match status" value="1"/>
</dbReference>